<sequence length="248" mass="26425">MYTASFFLIISALSPILAAPVTQDYPPEKQVKVILENPTSGKTSVAYLNARKDQEPASFTNQGPFTTIEVIPGRDVSGGYSACKVLDAAGNTMVAKHNGEAHTALTAGKKWSFDGPIQVASVKCSYALAYISGEYERRDVSEDPVPTVTVKLYKNDKAAASYKHTGENVSFSIVKEQYTEMDLTITGETDCKAQSDKGDILGIFRGGRSYGPEGGNTQEYHSIIPGGTVISQIVCAPGLARDVTGLGA</sequence>
<evidence type="ECO:0000313" key="3">
    <source>
        <dbReference type="Proteomes" id="UP001152607"/>
    </source>
</evidence>
<dbReference type="AlphaFoldDB" id="A0A9W4UAK0"/>
<dbReference type="EMBL" id="CAOQHR010000003">
    <property type="protein sequence ID" value="CAI6331441.1"/>
    <property type="molecule type" value="Genomic_DNA"/>
</dbReference>
<evidence type="ECO:0000256" key="1">
    <source>
        <dbReference type="SAM" id="SignalP"/>
    </source>
</evidence>
<evidence type="ECO:0000313" key="2">
    <source>
        <dbReference type="EMBL" id="CAI6331441.1"/>
    </source>
</evidence>
<feature type="chain" id="PRO_5040944027" evidence="1">
    <location>
        <begin position="19"/>
        <end position="248"/>
    </location>
</feature>
<comment type="caution">
    <text evidence="2">The sequence shown here is derived from an EMBL/GenBank/DDBJ whole genome shotgun (WGS) entry which is preliminary data.</text>
</comment>
<organism evidence="2 3">
    <name type="scientific">Periconia digitata</name>
    <dbReference type="NCBI Taxonomy" id="1303443"/>
    <lineage>
        <taxon>Eukaryota</taxon>
        <taxon>Fungi</taxon>
        <taxon>Dikarya</taxon>
        <taxon>Ascomycota</taxon>
        <taxon>Pezizomycotina</taxon>
        <taxon>Dothideomycetes</taxon>
        <taxon>Pleosporomycetidae</taxon>
        <taxon>Pleosporales</taxon>
        <taxon>Massarineae</taxon>
        <taxon>Periconiaceae</taxon>
        <taxon>Periconia</taxon>
    </lineage>
</organism>
<proteinExistence type="predicted"/>
<feature type="signal peptide" evidence="1">
    <location>
        <begin position="1"/>
        <end position="18"/>
    </location>
</feature>
<gene>
    <name evidence="2" type="ORF">PDIGIT_LOCUS4466</name>
</gene>
<accession>A0A9W4UAK0</accession>
<protein>
    <submittedName>
        <fullName evidence="2">Uncharacterized protein</fullName>
    </submittedName>
</protein>
<keyword evidence="1" id="KW-0732">Signal</keyword>
<dbReference type="Proteomes" id="UP001152607">
    <property type="component" value="Unassembled WGS sequence"/>
</dbReference>
<name>A0A9W4UAK0_9PLEO</name>
<keyword evidence="3" id="KW-1185">Reference proteome</keyword>
<reference evidence="2" key="1">
    <citation type="submission" date="2023-01" db="EMBL/GenBank/DDBJ databases">
        <authorList>
            <person name="Van Ghelder C."/>
            <person name="Rancurel C."/>
        </authorList>
    </citation>
    <scope>NUCLEOTIDE SEQUENCE</scope>
    <source>
        <strain evidence="2">CNCM I-4278</strain>
    </source>
</reference>